<evidence type="ECO:0000259" key="4">
    <source>
        <dbReference type="PROSITE" id="PS51118"/>
    </source>
</evidence>
<dbReference type="AlphaFoldDB" id="A0A1N7RFG0"/>
<sequence>MRQVHENSAHCGVIRSVNYIGGKWKVLILLVLSKGTVRYGKLHALLQTISKKVLTEALKELEEDGLIIRTYYQEKPPRVEYALSEAGLQVLPVLEALRNFGNGFPELLPTSSKAHCYEATA</sequence>
<keyword evidence="3" id="KW-0804">Transcription</keyword>
<dbReference type="OrthoDB" id="8231503at2"/>
<dbReference type="RefSeq" id="WP_076382416.1">
    <property type="nucleotide sequence ID" value="NZ_AP017422.1"/>
</dbReference>
<keyword evidence="1" id="KW-0805">Transcription regulation</keyword>
<dbReference type="Pfam" id="PF01638">
    <property type="entry name" value="HxlR"/>
    <property type="match status" value="1"/>
</dbReference>
<dbReference type="Proteomes" id="UP000186917">
    <property type="component" value="Unassembled WGS sequence"/>
</dbReference>
<evidence type="ECO:0000313" key="6">
    <source>
        <dbReference type="Proteomes" id="UP000186917"/>
    </source>
</evidence>
<protein>
    <submittedName>
        <fullName evidence="5">Transcriptional regulator, HxlR family</fullName>
    </submittedName>
</protein>
<dbReference type="SUPFAM" id="SSF46785">
    <property type="entry name" value="Winged helix' DNA-binding domain"/>
    <property type="match status" value="1"/>
</dbReference>
<dbReference type="Gene3D" id="1.10.10.10">
    <property type="entry name" value="Winged helix-like DNA-binding domain superfamily/Winged helix DNA-binding domain"/>
    <property type="match status" value="1"/>
</dbReference>
<organism evidence="5 6">
    <name type="scientific">Filimonas lacunae</name>
    <dbReference type="NCBI Taxonomy" id="477680"/>
    <lineage>
        <taxon>Bacteria</taxon>
        <taxon>Pseudomonadati</taxon>
        <taxon>Bacteroidota</taxon>
        <taxon>Chitinophagia</taxon>
        <taxon>Chitinophagales</taxon>
        <taxon>Chitinophagaceae</taxon>
        <taxon>Filimonas</taxon>
    </lineage>
</organism>
<evidence type="ECO:0000256" key="3">
    <source>
        <dbReference type="ARBA" id="ARBA00023163"/>
    </source>
</evidence>
<dbReference type="InterPro" id="IPR036390">
    <property type="entry name" value="WH_DNA-bd_sf"/>
</dbReference>
<accession>A0A1N7RFG0</accession>
<dbReference type="PANTHER" id="PTHR33204:SF29">
    <property type="entry name" value="TRANSCRIPTIONAL REGULATOR"/>
    <property type="match status" value="1"/>
</dbReference>
<evidence type="ECO:0000313" key="5">
    <source>
        <dbReference type="EMBL" id="SIT33819.1"/>
    </source>
</evidence>
<dbReference type="EMBL" id="FTOR01000013">
    <property type="protein sequence ID" value="SIT33819.1"/>
    <property type="molecule type" value="Genomic_DNA"/>
</dbReference>
<proteinExistence type="predicted"/>
<dbReference type="GO" id="GO:0003677">
    <property type="term" value="F:DNA binding"/>
    <property type="evidence" value="ECO:0007669"/>
    <property type="project" value="UniProtKB-KW"/>
</dbReference>
<feature type="domain" description="HTH hxlR-type" evidence="4">
    <location>
        <begin position="11"/>
        <end position="109"/>
    </location>
</feature>
<dbReference type="PROSITE" id="PS51118">
    <property type="entry name" value="HTH_HXLR"/>
    <property type="match status" value="1"/>
</dbReference>
<keyword evidence="2" id="KW-0238">DNA-binding</keyword>
<keyword evidence="6" id="KW-1185">Reference proteome</keyword>
<evidence type="ECO:0000256" key="1">
    <source>
        <dbReference type="ARBA" id="ARBA00023015"/>
    </source>
</evidence>
<dbReference type="STRING" id="477680.SAMN05421788_113140"/>
<dbReference type="InterPro" id="IPR036388">
    <property type="entry name" value="WH-like_DNA-bd_sf"/>
</dbReference>
<dbReference type="PANTHER" id="PTHR33204">
    <property type="entry name" value="TRANSCRIPTIONAL REGULATOR, MARR FAMILY"/>
    <property type="match status" value="1"/>
</dbReference>
<reference evidence="6" key="1">
    <citation type="submission" date="2017-01" db="EMBL/GenBank/DDBJ databases">
        <authorList>
            <person name="Varghese N."/>
            <person name="Submissions S."/>
        </authorList>
    </citation>
    <scope>NUCLEOTIDE SEQUENCE [LARGE SCALE GENOMIC DNA]</scope>
    <source>
        <strain evidence="6">DSM 21054</strain>
    </source>
</reference>
<gene>
    <name evidence="5" type="ORF">SAMN05421788_113140</name>
</gene>
<name>A0A1N7RFG0_9BACT</name>
<evidence type="ECO:0000256" key="2">
    <source>
        <dbReference type="ARBA" id="ARBA00023125"/>
    </source>
</evidence>
<dbReference type="InterPro" id="IPR002577">
    <property type="entry name" value="HTH_HxlR"/>
</dbReference>